<evidence type="ECO:0000259" key="8">
    <source>
        <dbReference type="PROSITE" id="PS50156"/>
    </source>
</evidence>
<comment type="similarity">
    <text evidence="2">Belongs to the resistance-nodulation-cell division (RND) (TC 2.A.6) family. MmpL subfamily.</text>
</comment>
<proteinExistence type="inferred from homology"/>
<evidence type="ECO:0000256" key="5">
    <source>
        <dbReference type="ARBA" id="ARBA00022989"/>
    </source>
</evidence>
<feature type="transmembrane region" description="Helical" evidence="7">
    <location>
        <begin position="182"/>
        <end position="201"/>
    </location>
</feature>
<reference evidence="9 10" key="1">
    <citation type="submission" date="2018-08" db="EMBL/GenBank/DDBJ databases">
        <title>Sequencing the genomes of 1000 actinobacteria strains.</title>
        <authorList>
            <person name="Klenk H.-P."/>
        </authorList>
    </citation>
    <scope>NUCLEOTIDE SEQUENCE [LARGE SCALE GENOMIC DNA]</scope>
    <source>
        <strain evidence="9 10">DSM 43927</strain>
    </source>
</reference>
<evidence type="ECO:0000313" key="9">
    <source>
        <dbReference type="EMBL" id="REE98720.1"/>
    </source>
</evidence>
<dbReference type="PANTHER" id="PTHR33406:SF11">
    <property type="entry name" value="MEMBRANE PROTEIN SCO6666-RELATED"/>
    <property type="match status" value="1"/>
</dbReference>
<feature type="transmembrane region" description="Helical" evidence="7">
    <location>
        <begin position="580"/>
        <end position="601"/>
    </location>
</feature>
<dbReference type="Pfam" id="PF03176">
    <property type="entry name" value="MMPL"/>
    <property type="match status" value="2"/>
</dbReference>
<dbReference type="PROSITE" id="PS50156">
    <property type="entry name" value="SSD"/>
    <property type="match status" value="1"/>
</dbReference>
<keyword evidence="4 7" id="KW-0812">Transmembrane</keyword>
<feature type="transmembrane region" description="Helical" evidence="7">
    <location>
        <begin position="542"/>
        <end position="560"/>
    </location>
</feature>
<accession>A0A3D9SW26</accession>
<protein>
    <submittedName>
        <fullName evidence="9">RND superfamily putative drug exporter</fullName>
    </submittedName>
</protein>
<organism evidence="9 10">
    <name type="scientific">Thermomonospora umbrina</name>
    <dbReference type="NCBI Taxonomy" id="111806"/>
    <lineage>
        <taxon>Bacteria</taxon>
        <taxon>Bacillati</taxon>
        <taxon>Actinomycetota</taxon>
        <taxon>Actinomycetes</taxon>
        <taxon>Streptosporangiales</taxon>
        <taxon>Thermomonosporaceae</taxon>
        <taxon>Thermomonospora</taxon>
    </lineage>
</organism>
<keyword evidence="5 7" id="KW-1133">Transmembrane helix</keyword>
<comment type="subcellular location">
    <subcellularLocation>
        <location evidence="1">Cell membrane</location>
        <topology evidence="1">Multi-pass membrane protein</topology>
    </subcellularLocation>
</comment>
<feature type="transmembrane region" description="Helical" evidence="7">
    <location>
        <begin position="512"/>
        <end position="535"/>
    </location>
</feature>
<feature type="transmembrane region" description="Helical" evidence="7">
    <location>
        <begin position="308"/>
        <end position="333"/>
    </location>
</feature>
<evidence type="ECO:0000256" key="4">
    <source>
        <dbReference type="ARBA" id="ARBA00022692"/>
    </source>
</evidence>
<evidence type="ECO:0000256" key="7">
    <source>
        <dbReference type="SAM" id="Phobius"/>
    </source>
</evidence>
<comment type="caution">
    <text evidence="9">The sequence shown here is derived from an EMBL/GenBank/DDBJ whole genome shotgun (WGS) entry which is preliminary data.</text>
</comment>
<feature type="transmembrane region" description="Helical" evidence="7">
    <location>
        <begin position="622"/>
        <end position="644"/>
    </location>
</feature>
<dbReference type="AlphaFoldDB" id="A0A3D9SW26"/>
<keyword evidence="10" id="KW-1185">Reference proteome</keyword>
<feature type="transmembrane region" description="Helical" evidence="7">
    <location>
        <begin position="650"/>
        <end position="673"/>
    </location>
</feature>
<sequence length="716" mass="74920">MLERWGRLMYRRRWAVLAASLAALIFAGVWGTGVFGAMTSADGFRTPGSESAEAVAAAERGLPRTEADLVVLYEDPRGGRVDDPAFRAAVAGSLAALPKERVAAAVTYYSTGSPQFVNEDRTRTYAVLRLAGADSAQRQDDYEAIKDSLDPAGGVTAEVGGEVGTEVAVNERVGEDIARAEMFGMPILLVLLVVILGGLVAAAMPLVTGVTAILGSFTALHVIALTTDLSIFAVNITTFLGMGLAIDYGLFMVARFREELGRGDSVEDALAATLATAGRTVLVSGVTVAISMGGLILFPQIFLKSMGYGGVATVLVDMVVALTLLPALLAVLGPRINALAIRRRPAATAATVGDGAWHRLAHGVMRRPALYAVAATVLLAALTAPFLGINWGGVDSRVLPQDDPARVVSQTLENEFPRNTTSPITVIVEGRTDPAAYAARLDRVPGVTGATVTGTANDASAIALTHAGAAQSDQARDVVERVRDLPAPPGTTVHVGGDTAATMDQLDSLGGMLPWVALMIGTAIFVLLFLAFGSVVLPLKAIVMNMLSLGAAFGAVVWIFQDGNLSGALDFTATGTIDPAMPILMLLLLFGVSMDYEVFLLSRIREQYDRTGDTTAAISSGLQRTGGIITSAALLLVVVLAGMAMSGVSFIKMIGVGMVIAIVIDATLVRLVLVPAVMRLLGGANWWAPGPLARLHGRFGIREEETPKPREPVRIG</sequence>
<keyword evidence="3" id="KW-1003">Cell membrane</keyword>
<dbReference type="SUPFAM" id="SSF82866">
    <property type="entry name" value="Multidrug efflux transporter AcrB transmembrane domain"/>
    <property type="match status" value="2"/>
</dbReference>
<feature type="transmembrane region" description="Helical" evidence="7">
    <location>
        <begin position="281"/>
        <end position="302"/>
    </location>
</feature>
<keyword evidence="6 7" id="KW-0472">Membrane</keyword>
<dbReference type="InterPro" id="IPR050545">
    <property type="entry name" value="Mycobact_MmpL"/>
</dbReference>
<evidence type="ECO:0000313" key="10">
    <source>
        <dbReference type="Proteomes" id="UP000256661"/>
    </source>
</evidence>
<dbReference type="Gene3D" id="1.20.1640.10">
    <property type="entry name" value="Multidrug efflux transporter AcrB transmembrane domain"/>
    <property type="match status" value="2"/>
</dbReference>
<feature type="domain" description="SSD" evidence="8">
    <location>
        <begin position="206"/>
        <end position="331"/>
    </location>
</feature>
<dbReference type="InterPro" id="IPR004869">
    <property type="entry name" value="MMPL_dom"/>
</dbReference>
<feature type="transmembrane region" description="Helical" evidence="7">
    <location>
        <begin position="369"/>
        <end position="389"/>
    </location>
</feature>
<dbReference type="Proteomes" id="UP000256661">
    <property type="component" value="Unassembled WGS sequence"/>
</dbReference>
<name>A0A3D9SW26_9ACTN</name>
<evidence type="ECO:0000256" key="6">
    <source>
        <dbReference type="ARBA" id="ARBA00023136"/>
    </source>
</evidence>
<dbReference type="EMBL" id="QTTT01000001">
    <property type="protein sequence ID" value="REE98720.1"/>
    <property type="molecule type" value="Genomic_DNA"/>
</dbReference>
<evidence type="ECO:0000256" key="1">
    <source>
        <dbReference type="ARBA" id="ARBA00004651"/>
    </source>
</evidence>
<dbReference type="InterPro" id="IPR000731">
    <property type="entry name" value="SSD"/>
</dbReference>
<evidence type="ECO:0000256" key="2">
    <source>
        <dbReference type="ARBA" id="ARBA00010157"/>
    </source>
</evidence>
<gene>
    <name evidence="9" type="ORF">DFJ69_4215</name>
</gene>
<dbReference type="OrthoDB" id="7051771at2"/>
<dbReference type="PANTHER" id="PTHR33406">
    <property type="entry name" value="MEMBRANE PROTEIN MJ1562-RELATED"/>
    <property type="match status" value="1"/>
</dbReference>
<dbReference type="GO" id="GO:0005886">
    <property type="term" value="C:plasma membrane"/>
    <property type="evidence" value="ECO:0007669"/>
    <property type="project" value="UniProtKB-SubCell"/>
</dbReference>
<evidence type="ECO:0000256" key="3">
    <source>
        <dbReference type="ARBA" id="ARBA00022475"/>
    </source>
</evidence>
<feature type="transmembrane region" description="Helical" evidence="7">
    <location>
        <begin position="231"/>
        <end position="253"/>
    </location>
</feature>